<reference evidence="4" key="3">
    <citation type="submission" date="2016-06" db="UniProtKB">
        <authorList>
            <consortium name="WormBaseParasite"/>
        </authorList>
    </citation>
    <scope>IDENTIFICATION</scope>
</reference>
<evidence type="ECO:0000256" key="1">
    <source>
        <dbReference type="SAM" id="Phobius"/>
    </source>
</evidence>
<reference evidence="3" key="2">
    <citation type="submission" date="2014-05" db="EMBL/GenBank/DDBJ databases">
        <title>The genome and life-stage specific transcriptomes of Globodera pallida elucidate key aspects of plant parasitism by a cyst nematode.</title>
        <authorList>
            <person name="Cotton J.A."/>
            <person name="Lilley C.J."/>
            <person name="Jones L.M."/>
            <person name="Kikuchi T."/>
            <person name="Reid A.J."/>
            <person name="Thorpe P."/>
            <person name="Tsai I.J."/>
            <person name="Beasley H."/>
            <person name="Blok V."/>
            <person name="Cock P.J.A."/>
            <person name="Van den Akker S.E."/>
            <person name="Holroyd N."/>
            <person name="Hunt M."/>
            <person name="Mantelin S."/>
            <person name="Naghra H."/>
            <person name="Pain A."/>
            <person name="Palomares-Rius J.E."/>
            <person name="Zarowiecki M."/>
            <person name="Berriman M."/>
            <person name="Jones J.T."/>
            <person name="Urwin P.E."/>
        </authorList>
    </citation>
    <scope>NUCLEOTIDE SEQUENCE [LARGE SCALE GENOMIC DNA]</scope>
    <source>
        <strain evidence="3">Lindley</strain>
    </source>
</reference>
<feature type="domain" description="Oxidoreductase-like" evidence="2">
    <location>
        <begin position="85"/>
        <end position="115"/>
    </location>
</feature>
<protein>
    <submittedName>
        <fullName evidence="4">Oxidoreductase-like domain-containing protein</fullName>
    </submittedName>
</protein>
<keyword evidence="1" id="KW-1133">Transmembrane helix</keyword>
<dbReference type="Pfam" id="PF09791">
    <property type="entry name" value="Oxidored-like"/>
    <property type="match status" value="1"/>
</dbReference>
<dbReference type="InterPro" id="IPR019180">
    <property type="entry name" value="Oxidoreductase-like_N"/>
</dbReference>
<evidence type="ECO:0000259" key="2">
    <source>
        <dbReference type="Pfam" id="PF09791"/>
    </source>
</evidence>
<dbReference type="AlphaFoldDB" id="A0A183BVR0"/>
<name>A0A183BVR0_GLOPA</name>
<dbReference type="GO" id="GO:0005739">
    <property type="term" value="C:mitochondrion"/>
    <property type="evidence" value="ECO:0007669"/>
    <property type="project" value="TreeGrafter"/>
</dbReference>
<feature type="transmembrane region" description="Helical" evidence="1">
    <location>
        <begin position="155"/>
        <end position="174"/>
    </location>
</feature>
<dbReference type="WBParaSite" id="GPLIN_000469800">
    <property type="protein sequence ID" value="GPLIN_000469800"/>
    <property type="gene ID" value="GPLIN_000469800"/>
</dbReference>
<dbReference type="InterPro" id="IPR039251">
    <property type="entry name" value="OXLD1"/>
</dbReference>
<keyword evidence="1" id="KW-0812">Transmembrane</keyword>
<dbReference type="PANTHER" id="PTHR21193:SF3">
    <property type="entry name" value="OXIDOREDUCTASE-LIKE DOMAIN-CONTAINING PROTEIN 1"/>
    <property type="match status" value="1"/>
</dbReference>
<reference evidence="3" key="1">
    <citation type="submission" date="2013-12" db="EMBL/GenBank/DDBJ databases">
        <authorList>
            <person name="Aslett M."/>
        </authorList>
    </citation>
    <scope>NUCLEOTIDE SEQUENCE [LARGE SCALE GENOMIC DNA]</scope>
    <source>
        <strain evidence="3">Lindley</strain>
    </source>
</reference>
<dbReference type="PANTHER" id="PTHR21193">
    <property type="entry name" value="OXIDOREDUCTASE-LIKE DOMAIN-CONTAINING PROTEIN 1"/>
    <property type="match status" value="1"/>
</dbReference>
<organism evidence="3 4">
    <name type="scientific">Globodera pallida</name>
    <name type="common">Potato cyst nematode worm</name>
    <name type="synonym">Heterodera pallida</name>
    <dbReference type="NCBI Taxonomy" id="36090"/>
    <lineage>
        <taxon>Eukaryota</taxon>
        <taxon>Metazoa</taxon>
        <taxon>Ecdysozoa</taxon>
        <taxon>Nematoda</taxon>
        <taxon>Chromadorea</taxon>
        <taxon>Rhabditida</taxon>
        <taxon>Tylenchina</taxon>
        <taxon>Tylenchomorpha</taxon>
        <taxon>Tylenchoidea</taxon>
        <taxon>Heteroderidae</taxon>
        <taxon>Heteroderinae</taxon>
        <taxon>Globodera</taxon>
    </lineage>
</organism>
<keyword evidence="3" id="KW-1185">Reference proteome</keyword>
<feature type="transmembrane region" description="Helical" evidence="1">
    <location>
        <begin position="180"/>
        <end position="203"/>
    </location>
</feature>
<keyword evidence="1" id="KW-0472">Membrane</keyword>
<accession>A0A183BVR0</accession>
<evidence type="ECO:0000313" key="4">
    <source>
        <dbReference type="WBParaSite" id="GPLIN_000469800"/>
    </source>
</evidence>
<sequence>MRNENKFRFQKRRRLTSSAPCPSFVLLCFTDCAAGEASDCSPNLQKSSVIGPIGHPISAPESATISGRIGLDGIADVSSQTNAFPSPPARELCCGSGCPNCVWIQYAEEVMQYVKDIPLHDGVEGQQKKIVSDALKRNVEDDNLHWREGNGTGGMLLLLQQMLLLSMLLHLLLLPQGTNLHKVAVCVSVLLQMLLLLLPASLLPQLRTTKARGHSLLQTEGLGKESRGRKLQQIFISPIDLNKRTDGSIVV</sequence>
<evidence type="ECO:0000313" key="3">
    <source>
        <dbReference type="Proteomes" id="UP000050741"/>
    </source>
</evidence>
<dbReference type="Proteomes" id="UP000050741">
    <property type="component" value="Unassembled WGS sequence"/>
</dbReference>
<proteinExistence type="predicted"/>